<reference evidence="1 2" key="1">
    <citation type="submission" date="2020-07" db="EMBL/GenBank/DDBJ databases">
        <title>Sequencing the genomes of 1000 actinobacteria strains.</title>
        <authorList>
            <person name="Klenk H.-P."/>
        </authorList>
    </citation>
    <scope>NUCLEOTIDE SEQUENCE [LARGE SCALE GENOMIC DNA]</scope>
    <source>
        <strain evidence="1 2">DSM 42178</strain>
    </source>
</reference>
<keyword evidence="2" id="KW-1185">Reference proteome</keyword>
<protein>
    <submittedName>
        <fullName evidence="1">Uncharacterized protein</fullName>
    </submittedName>
</protein>
<dbReference type="RefSeq" id="WP_179813651.1">
    <property type="nucleotide sequence ID" value="NZ_JACBZD010000001.1"/>
</dbReference>
<name>A0A852ZQT1_9ACTN</name>
<proteinExistence type="predicted"/>
<comment type="caution">
    <text evidence="1">The sequence shown here is derived from an EMBL/GenBank/DDBJ whole genome shotgun (WGS) entry which is preliminary data.</text>
</comment>
<dbReference type="Proteomes" id="UP000567795">
    <property type="component" value="Unassembled WGS sequence"/>
</dbReference>
<dbReference type="AlphaFoldDB" id="A0A852ZQT1"/>
<accession>A0A852ZQT1</accession>
<organism evidence="1 2">
    <name type="scientific">Allostreptomyces psammosilenae</name>
    <dbReference type="NCBI Taxonomy" id="1892865"/>
    <lineage>
        <taxon>Bacteria</taxon>
        <taxon>Bacillati</taxon>
        <taxon>Actinomycetota</taxon>
        <taxon>Actinomycetes</taxon>
        <taxon>Kitasatosporales</taxon>
        <taxon>Streptomycetaceae</taxon>
        <taxon>Allostreptomyces</taxon>
    </lineage>
</organism>
<sequence>MIPADTGASPCAIAVRALSAEVARALRGAGDPYALADVPHLGSDPAAALAAVRVLGPDALAPHALRGTAPRPDDVALVRESLLAYPATAPRRPGDPPVAAWRDWATARLLRWFGAAGPGTDDAYLRPEALPSGAGLERGWPAWSVVLAQLAPLALPGLDSPLHEEVRHHRVELARAVTRSVLRRDYRVAARLARWLALVGEDPAAPVGVGPLVNHLEVLGDDPRLLVDASVARLLLEDER</sequence>
<evidence type="ECO:0000313" key="2">
    <source>
        <dbReference type="Proteomes" id="UP000567795"/>
    </source>
</evidence>
<dbReference type="EMBL" id="JACBZD010000001">
    <property type="protein sequence ID" value="NYI04806.1"/>
    <property type="molecule type" value="Genomic_DNA"/>
</dbReference>
<evidence type="ECO:0000313" key="1">
    <source>
        <dbReference type="EMBL" id="NYI04806.1"/>
    </source>
</evidence>
<gene>
    <name evidence="1" type="ORF">FHU37_001749</name>
</gene>